<proteinExistence type="predicted"/>
<evidence type="ECO:0000313" key="3">
    <source>
        <dbReference type="Proteomes" id="UP000269221"/>
    </source>
</evidence>
<organism evidence="2 3">
    <name type="scientific">Hirundo rustica rustica</name>
    <dbReference type="NCBI Taxonomy" id="333673"/>
    <lineage>
        <taxon>Eukaryota</taxon>
        <taxon>Metazoa</taxon>
        <taxon>Chordata</taxon>
        <taxon>Craniata</taxon>
        <taxon>Vertebrata</taxon>
        <taxon>Euteleostomi</taxon>
        <taxon>Archelosauria</taxon>
        <taxon>Archosauria</taxon>
        <taxon>Dinosauria</taxon>
        <taxon>Saurischia</taxon>
        <taxon>Theropoda</taxon>
        <taxon>Coelurosauria</taxon>
        <taxon>Aves</taxon>
        <taxon>Neognathae</taxon>
        <taxon>Neoaves</taxon>
        <taxon>Telluraves</taxon>
        <taxon>Australaves</taxon>
        <taxon>Passeriformes</taxon>
        <taxon>Sylvioidea</taxon>
        <taxon>Hirundinidae</taxon>
        <taxon>Hirundo</taxon>
    </lineage>
</organism>
<feature type="region of interest" description="Disordered" evidence="1">
    <location>
        <begin position="146"/>
        <end position="188"/>
    </location>
</feature>
<dbReference type="AlphaFoldDB" id="A0A3M0K230"/>
<reference evidence="2 3" key="1">
    <citation type="submission" date="2018-07" db="EMBL/GenBank/DDBJ databases">
        <title>A high quality draft genome assembly of the barn swallow (H. rustica rustica).</title>
        <authorList>
            <person name="Formenti G."/>
            <person name="Chiara M."/>
            <person name="Poveda L."/>
            <person name="Francoijs K.-J."/>
            <person name="Bonisoli-Alquati A."/>
            <person name="Canova L."/>
            <person name="Gianfranceschi L."/>
            <person name="Horner D.S."/>
            <person name="Saino N."/>
        </authorList>
    </citation>
    <scope>NUCLEOTIDE SEQUENCE [LARGE SCALE GENOMIC DNA]</scope>
    <source>
        <strain evidence="2">Chelidonia</strain>
        <tissue evidence="2">Blood</tissue>
    </source>
</reference>
<gene>
    <name evidence="2" type="ORF">DUI87_15814</name>
</gene>
<dbReference type="GO" id="GO:0031012">
    <property type="term" value="C:extracellular matrix"/>
    <property type="evidence" value="ECO:0007669"/>
    <property type="project" value="TreeGrafter"/>
</dbReference>
<sequence length="215" mass="24688">MVEFEVLRAVRRVHSQLSALDSRRADFGLFRVLLDKVPTLKGRGALGSWLMFKDHLFQAQEQCIPTKRKTGKNSRGPVMMNKELLDKLKHRNKAFRGWQQGQLAWEEYREILQAARDQVRKAKALIELNLARDVKSKKRSFDRYISDKRKTTEYGPPQEGNTPAGRTEVLNDFLPHSSPARSPDTPLESWKAKAGIGRMKNCPAQEIKFETITGR</sequence>
<evidence type="ECO:0000313" key="2">
    <source>
        <dbReference type="EMBL" id="RMC06381.1"/>
    </source>
</evidence>
<keyword evidence="3" id="KW-1185">Reference proteome</keyword>
<evidence type="ECO:0000256" key="1">
    <source>
        <dbReference type="SAM" id="MobiDB-lite"/>
    </source>
</evidence>
<comment type="caution">
    <text evidence="2">The sequence shown here is derived from an EMBL/GenBank/DDBJ whole genome shotgun (WGS) entry which is preliminary data.</text>
</comment>
<dbReference type="PANTHER" id="PTHR33395">
    <property type="entry name" value="TRANSCRIPTASE, PUTATIVE-RELATED-RELATED"/>
    <property type="match status" value="1"/>
</dbReference>
<dbReference type="Proteomes" id="UP000269221">
    <property type="component" value="Unassembled WGS sequence"/>
</dbReference>
<accession>A0A3M0K230</accession>
<protein>
    <submittedName>
        <fullName evidence="2">Uncharacterized protein</fullName>
    </submittedName>
</protein>
<dbReference type="GO" id="GO:0061343">
    <property type="term" value="P:cell adhesion involved in heart morphogenesis"/>
    <property type="evidence" value="ECO:0007669"/>
    <property type="project" value="TreeGrafter"/>
</dbReference>
<dbReference type="EMBL" id="QRBI01000120">
    <property type="protein sequence ID" value="RMC06381.1"/>
    <property type="molecule type" value="Genomic_DNA"/>
</dbReference>
<dbReference type="GO" id="GO:0007508">
    <property type="term" value="P:larval heart development"/>
    <property type="evidence" value="ECO:0007669"/>
    <property type="project" value="TreeGrafter"/>
</dbReference>
<dbReference type="PANTHER" id="PTHR33395:SF22">
    <property type="entry name" value="REVERSE TRANSCRIPTASE DOMAIN-CONTAINING PROTEIN"/>
    <property type="match status" value="1"/>
</dbReference>
<dbReference type="OrthoDB" id="416454at2759"/>
<name>A0A3M0K230_HIRRU</name>